<feature type="compositionally biased region" description="Polar residues" evidence="10">
    <location>
        <begin position="530"/>
        <end position="546"/>
    </location>
</feature>
<evidence type="ECO:0000256" key="8">
    <source>
        <dbReference type="ARBA" id="ARBA00023136"/>
    </source>
</evidence>
<dbReference type="Pfam" id="PF13855">
    <property type="entry name" value="LRR_8"/>
    <property type="match status" value="1"/>
</dbReference>
<comment type="subcellular location">
    <subcellularLocation>
        <location evidence="1">Endomembrane system</location>
    </subcellularLocation>
</comment>
<keyword evidence="2" id="KW-0813">Transport</keyword>
<evidence type="ECO:0000256" key="4">
    <source>
        <dbReference type="ARBA" id="ARBA00022692"/>
    </source>
</evidence>
<dbReference type="PANTHER" id="PTHR15071:SF0">
    <property type="entry name" value="MANNOSE 6-PHOSPHATE RECEPTOR-LIKE PROTEIN 1"/>
    <property type="match status" value="1"/>
</dbReference>
<dbReference type="PANTHER" id="PTHR15071">
    <property type="entry name" value="MANNOSE-6-PHOSPHATE RECEPTOR FAMILY MEMBER"/>
    <property type="match status" value="1"/>
</dbReference>
<dbReference type="GO" id="GO:0005802">
    <property type="term" value="C:trans-Golgi network"/>
    <property type="evidence" value="ECO:0007669"/>
    <property type="project" value="TreeGrafter"/>
</dbReference>
<evidence type="ECO:0000256" key="1">
    <source>
        <dbReference type="ARBA" id="ARBA00004308"/>
    </source>
</evidence>
<dbReference type="SMART" id="SM00369">
    <property type="entry name" value="LRR_TYP"/>
    <property type="match status" value="2"/>
</dbReference>
<dbReference type="SUPFAM" id="SSF50911">
    <property type="entry name" value="Mannose 6-phosphate receptor domain"/>
    <property type="match status" value="1"/>
</dbReference>
<dbReference type="EMBL" id="CAJNYD010004062">
    <property type="protein sequence ID" value="CAF3567219.1"/>
    <property type="molecule type" value="Genomic_DNA"/>
</dbReference>
<evidence type="ECO:0000313" key="14">
    <source>
        <dbReference type="Proteomes" id="UP000663833"/>
    </source>
</evidence>
<dbReference type="GO" id="GO:0000139">
    <property type="term" value="C:Golgi membrane"/>
    <property type="evidence" value="ECO:0007669"/>
    <property type="project" value="UniProtKB-SubCell"/>
</dbReference>
<dbReference type="SUPFAM" id="SSF52058">
    <property type="entry name" value="L domain-like"/>
    <property type="match status" value="1"/>
</dbReference>
<protein>
    <recommendedName>
        <fullName evidence="12">MRH domain-containing protein</fullName>
    </recommendedName>
</protein>
<evidence type="ECO:0000256" key="9">
    <source>
        <dbReference type="ARBA" id="ARBA00023157"/>
    </source>
</evidence>
<keyword evidence="3" id="KW-0433">Leucine-rich repeat</keyword>
<dbReference type="InterPro" id="IPR044865">
    <property type="entry name" value="MRH_dom"/>
</dbReference>
<keyword evidence="6" id="KW-0677">Repeat</keyword>
<keyword evidence="4" id="KW-0812">Transmembrane</keyword>
<dbReference type="GO" id="GO:0010008">
    <property type="term" value="C:endosome membrane"/>
    <property type="evidence" value="ECO:0007669"/>
    <property type="project" value="UniProtKB-SubCell"/>
</dbReference>
<gene>
    <name evidence="13" type="ORF">LUA448_LOCUS28766</name>
</gene>
<sequence>MMSWFKIFTIFIAFSSVTIADDPCRYQTEKGVIDLSSLARTDDKAKYPDKVPATGSGYKYSYNPCKPFTELPSCQGVAGCQVSTDGKYSFSIGKQETAKWNPGGIGGSPTVTYTDGPKTLVVTLVCSKAGTDELEALGESSTNNYKMRLTNKCACWDGCGGTPPPPPPPPPQRNCSMHGHVYTSDKEIIQSTLLDIAINPSQPSPTTSSYAVVDKYGAVIELYLIGIDDVPSVFFCLQSLQVLSIIGCTNLSIPSELLLLADTLASFTVANISTSLTLPPELFNMTILSTLSIINSSLTELSEDIINLDKLTELTLDQNQLTSLPTALGKMASLKRLSVSNNLRLASLNALNGSTSLTTLQGSHCIITNLPPNILSLSTIELNNNLLTSLDGLNIIESNSTISMSFANNSINSISNDFFNNMQTIEYLDLSGNQLSKLPVSIYPAKGFQILNLRNNVFGHQETEWVQGIFRPTNSTVIMFDLAATLARELHAVDRLSAFFDIIHQDPATAHDVFTLNDLVSYNEKHNEMNGENSLGSESRNRSWNCNVEGPTDDLNIN</sequence>
<name>A0A818LBB3_9BILA</name>
<evidence type="ECO:0000259" key="12">
    <source>
        <dbReference type="PROSITE" id="PS51914"/>
    </source>
</evidence>
<keyword evidence="9" id="KW-1015">Disulfide bond</keyword>
<keyword evidence="8" id="KW-0472">Membrane</keyword>
<dbReference type="PROSITE" id="PS51914">
    <property type="entry name" value="MRH"/>
    <property type="match status" value="1"/>
</dbReference>
<evidence type="ECO:0000256" key="7">
    <source>
        <dbReference type="ARBA" id="ARBA00022989"/>
    </source>
</evidence>
<keyword evidence="5 11" id="KW-0732">Signal</keyword>
<dbReference type="SUPFAM" id="SSF51445">
    <property type="entry name" value="(Trans)glycosidases"/>
    <property type="match status" value="1"/>
</dbReference>
<dbReference type="SMART" id="SM00364">
    <property type="entry name" value="LRR_BAC"/>
    <property type="match status" value="3"/>
</dbReference>
<evidence type="ECO:0000256" key="3">
    <source>
        <dbReference type="ARBA" id="ARBA00022614"/>
    </source>
</evidence>
<organism evidence="13 14">
    <name type="scientific">Rotaria socialis</name>
    <dbReference type="NCBI Taxonomy" id="392032"/>
    <lineage>
        <taxon>Eukaryota</taxon>
        <taxon>Metazoa</taxon>
        <taxon>Spiralia</taxon>
        <taxon>Gnathifera</taxon>
        <taxon>Rotifera</taxon>
        <taxon>Eurotatoria</taxon>
        <taxon>Bdelloidea</taxon>
        <taxon>Philodinida</taxon>
        <taxon>Philodinidae</taxon>
        <taxon>Rotaria</taxon>
    </lineage>
</organism>
<dbReference type="InterPro" id="IPR032675">
    <property type="entry name" value="LRR_dom_sf"/>
</dbReference>
<keyword evidence="7" id="KW-1133">Transmembrane helix</keyword>
<evidence type="ECO:0000256" key="2">
    <source>
        <dbReference type="ARBA" id="ARBA00022448"/>
    </source>
</evidence>
<dbReference type="AlphaFoldDB" id="A0A818LBB3"/>
<reference evidence="13" key="1">
    <citation type="submission" date="2021-02" db="EMBL/GenBank/DDBJ databases">
        <authorList>
            <person name="Nowell W R."/>
        </authorList>
    </citation>
    <scope>NUCLEOTIDE SEQUENCE</scope>
</reference>
<evidence type="ECO:0000256" key="5">
    <source>
        <dbReference type="ARBA" id="ARBA00022729"/>
    </source>
</evidence>
<feature type="chain" id="PRO_5032739912" description="MRH domain-containing protein" evidence="11">
    <location>
        <begin position="21"/>
        <end position="558"/>
    </location>
</feature>
<dbReference type="InterPro" id="IPR017853">
    <property type="entry name" value="GH"/>
</dbReference>
<dbReference type="Gene3D" id="3.20.20.80">
    <property type="entry name" value="Glycosidases"/>
    <property type="match status" value="1"/>
</dbReference>
<feature type="domain" description="MRH" evidence="12">
    <location>
        <begin position="22"/>
        <end position="157"/>
    </location>
</feature>
<evidence type="ECO:0000256" key="10">
    <source>
        <dbReference type="SAM" id="MobiDB-lite"/>
    </source>
</evidence>
<comment type="caution">
    <text evidence="13">The sequence shown here is derived from an EMBL/GenBank/DDBJ whole genome shotgun (WGS) entry which is preliminary data.</text>
</comment>
<evidence type="ECO:0000313" key="13">
    <source>
        <dbReference type="EMBL" id="CAF3567219.1"/>
    </source>
</evidence>
<feature type="region of interest" description="Disordered" evidence="10">
    <location>
        <begin position="529"/>
        <end position="558"/>
    </location>
</feature>
<dbReference type="Gene3D" id="3.80.10.10">
    <property type="entry name" value="Ribonuclease Inhibitor"/>
    <property type="match status" value="1"/>
</dbReference>
<accession>A0A818LBB3</accession>
<feature type="signal peptide" evidence="11">
    <location>
        <begin position="1"/>
        <end position="20"/>
    </location>
</feature>
<dbReference type="InterPro" id="IPR003591">
    <property type="entry name" value="Leu-rich_rpt_typical-subtyp"/>
</dbReference>
<proteinExistence type="predicted"/>
<dbReference type="InterPro" id="IPR001611">
    <property type="entry name" value="Leu-rich_rpt"/>
</dbReference>
<evidence type="ECO:0000256" key="6">
    <source>
        <dbReference type="ARBA" id="ARBA00022737"/>
    </source>
</evidence>
<evidence type="ECO:0000256" key="11">
    <source>
        <dbReference type="SAM" id="SignalP"/>
    </source>
</evidence>
<dbReference type="Gene3D" id="2.70.130.10">
    <property type="entry name" value="Mannose-6-phosphate receptor binding domain"/>
    <property type="match status" value="1"/>
</dbReference>
<dbReference type="InterPro" id="IPR009011">
    <property type="entry name" value="Man6P_isomerase_rcpt-bd_dom_sf"/>
</dbReference>
<dbReference type="Proteomes" id="UP000663833">
    <property type="component" value="Unassembled WGS sequence"/>
</dbReference>